<comment type="caution">
    <text evidence="1">The sequence shown here is derived from an EMBL/GenBank/DDBJ whole genome shotgun (WGS) entry which is preliminary data.</text>
</comment>
<organism evidence="1 2">
    <name type="scientific">Rhodovastum atsumiense</name>
    <dbReference type="NCBI Taxonomy" id="504468"/>
    <lineage>
        <taxon>Bacteria</taxon>
        <taxon>Pseudomonadati</taxon>
        <taxon>Pseudomonadota</taxon>
        <taxon>Alphaproteobacteria</taxon>
        <taxon>Acetobacterales</taxon>
        <taxon>Acetobacteraceae</taxon>
        <taxon>Rhodovastum</taxon>
    </lineage>
</organism>
<sequence length="291" mass="31379">MISYIETLMAGGALRLYLTPPNEATSWRVLRRTNPAAFTGPDDPGAAMVVDRTDANVVMDAKGLSNGATYHYRVYYRGRTGAWIGHDEGQGVPQASYAGDDADPQTVLRDRLEAGLKTEVQRGALLPQSGKIQVVTAPFAMVEHVTFPCVSVHLESDLPAYRGIGESFGDGEVIEGVGWDDGEGWLSRVVLRVVAVSLNGDERIALRRAIKRIVIANLPVFKAAGLDQVEFSLSDHEDEGPKNSNAILFMSVGQFSCIAPSYASHRVGPIRDVEVSASAFFPSQESNEGNG</sequence>
<dbReference type="AlphaFoldDB" id="A0A5M6ITE4"/>
<accession>A0A5M6ITE4</accession>
<dbReference type="RefSeq" id="WP_150041357.1">
    <property type="nucleotide sequence ID" value="NZ_OW485606.1"/>
</dbReference>
<name>A0A5M6ITE4_9PROT</name>
<gene>
    <name evidence="1" type="ORF">F1189_13545</name>
</gene>
<protein>
    <submittedName>
        <fullName evidence="1">Uncharacterized protein</fullName>
    </submittedName>
</protein>
<dbReference type="EMBL" id="VWPK01000019">
    <property type="protein sequence ID" value="KAA5611583.1"/>
    <property type="molecule type" value="Genomic_DNA"/>
</dbReference>
<dbReference type="OrthoDB" id="9255698at2"/>
<proteinExistence type="predicted"/>
<reference evidence="1 2" key="1">
    <citation type="submission" date="2019-09" db="EMBL/GenBank/DDBJ databases">
        <title>Genome sequence of Rhodovastum atsumiense, a diverse member of the Acetobacteraceae family of non-sulfur purple photosynthetic bacteria.</title>
        <authorList>
            <person name="Meyer T."/>
            <person name="Kyndt J."/>
        </authorList>
    </citation>
    <scope>NUCLEOTIDE SEQUENCE [LARGE SCALE GENOMIC DNA]</scope>
    <source>
        <strain evidence="1 2">DSM 21279</strain>
    </source>
</reference>
<keyword evidence="2" id="KW-1185">Reference proteome</keyword>
<evidence type="ECO:0000313" key="1">
    <source>
        <dbReference type="EMBL" id="KAA5611583.1"/>
    </source>
</evidence>
<evidence type="ECO:0000313" key="2">
    <source>
        <dbReference type="Proteomes" id="UP000325255"/>
    </source>
</evidence>
<dbReference type="Proteomes" id="UP000325255">
    <property type="component" value="Unassembled WGS sequence"/>
</dbReference>